<keyword evidence="5" id="KW-0418">Kinase</keyword>
<evidence type="ECO:0000313" key="9">
    <source>
        <dbReference type="EMBL" id="EJN58366.1"/>
    </source>
</evidence>
<dbReference type="Pfam" id="PF02518">
    <property type="entry name" value="HATPase_c"/>
    <property type="match status" value="1"/>
</dbReference>
<dbReference type="InterPro" id="IPR003661">
    <property type="entry name" value="HisK_dim/P_dom"/>
</dbReference>
<dbReference type="InterPro" id="IPR005467">
    <property type="entry name" value="His_kinase_dom"/>
</dbReference>
<keyword evidence="4" id="KW-0808">Transferase</keyword>
<dbReference type="CDD" id="cd00082">
    <property type="entry name" value="HisKA"/>
    <property type="match status" value="1"/>
</dbReference>
<sequence>MDYLRLETFYIGVLFLSSAVNVGVAVWLRTRSANEQAVRLFTVLLLLHPIVGLLVVAELLAPSQSLAHVFYGVHNTTLVAINVVWFVFTLAYANRTRILSRPVVGLIVGYFVGTATLEVTNTTHRAVWRSYRVVTDPFPYVEGEPTLLFLVLTTIMTLFHLAGIGVLGYHLLFGPSRSSRRTATLLVGFTMPLVILVLWGLGMVPGPLNGAFIVGSTVSLSFVAWAVFRHQLFDVVPLARERVFEELDEIVLVVDPDYHLLDYNQSAKRAFPELVGATGSPLVEVLPHLLDDGESFTDSFTTYENGRLDEYTVDTSQLTVDASIRGYGVIIRNVTERQQHIRDLEQQTMQLERFASTLSHDLRNPLNVAQGWIDVTIESGDLQHLERSQSALGRMDQIISDLLTLAREGRAIDDHELARVRIVDVFEDAWETTTTTGARYELELDADVVLYADETRLRNVFENLVRNAVEHGSAKSRSGSDPPVGSGGGAVTITLGRLVDGFYVEDDGPGIPLDQHQRVFDYEYTTAKSGTGLGLAIVESIANAHGWTVTMSNGPDGGARISFTNVELVDAEVERPTTS</sequence>
<evidence type="ECO:0000256" key="5">
    <source>
        <dbReference type="ARBA" id="ARBA00022777"/>
    </source>
</evidence>
<evidence type="ECO:0000256" key="7">
    <source>
        <dbReference type="SAM" id="Phobius"/>
    </source>
</evidence>
<feature type="transmembrane region" description="Helical" evidence="7">
    <location>
        <begin position="6"/>
        <end position="28"/>
    </location>
</feature>
<evidence type="ECO:0000256" key="4">
    <source>
        <dbReference type="ARBA" id="ARBA00022679"/>
    </source>
</evidence>
<dbReference type="Gene3D" id="1.10.287.130">
    <property type="match status" value="1"/>
</dbReference>
<keyword evidence="7" id="KW-0812">Transmembrane</keyword>
<feature type="transmembrane region" description="Helical" evidence="7">
    <location>
        <begin position="147"/>
        <end position="172"/>
    </location>
</feature>
<evidence type="ECO:0000256" key="2">
    <source>
        <dbReference type="ARBA" id="ARBA00012438"/>
    </source>
</evidence>
<keyword evidence="3" id="KW-0597">Phosphoprotein</keyword>
<keyword evidence="7" id="KW-0472">Membrane</keyword>
<dbReference type="RefSeq" id="WP_009733172.1">
    <property type="nucleotide sequence ID" value="NZ_ALJD01000009.1"/>
</dbReference>
<protein>
    <recommendedName>
        <fullName evidence="2">histidine kinase</fullName>
        <ecNumber evidence="2">2.7.13.3</ecNumber>
    </recommendedName>
</protein>
<proteinExistence type="predicted"/>
<dbReference type="InterPro" id="IPR004358">
    <property type="entry name" value="Sig_transdc_His_kin-like_C"/>
</dbReference>
<dbReference type="GO" id="GO:0000155">
    <property type="term" value="F:phosphorelay sensor kinase activity"/>
    <property type="evidence" value="ECO:0007669"/>
    <property type="project" value="InterPro"/>
</dbReference>
<dbReference type="Gene3D" id="3.30.565.10">
    <property type="entry name" value="Histidine kinase-like ATPase, C-terminal domain"/>
    <property type="match status" value="1"/>
</dbReference>
<dbReference type="Proteomes" id="UP000007813">
    <property type="component" value="Unassembled WGS sequence"/>
</dbReference>
<dbReference type="EMBL" id="ALJD01000009">
    <property type="protein sequence ID" value="EJN58366.1"/>
    <property type="molecule type" value="Genomic_DNA"/>
</dbReference>
<dbReference type="InterPro" id="IPR036890">
    <property type="entry name" value="HATPase_C_sf"/>
</dbReference>
<feature type="domain" description="Histidine kinase" evidence="8">
    <location>
        <begin position="357"/>
        <end position="564"/>
    </location>
</feature>
<dbReference type="SUPFAM" id="SSF55874">
    <property type="entry name" value="ATPase domain of HSP90 chaperone/DNA topoisomerase II/histidine kinase"/>
    <property type="match status" value="1"/>
</dbReference>
<organism evidence="9 10">
    <name type="scientific">Halogranum salarium B-1</name>
    <dbReference type="NCBI Taxonomy" id="1210908"/>
    <lineage>
        <taxon>Archaea</taxon>
        <taxon>Methanobacteriati</taxon>
        <taxon>Methanobacteriota</taxon>
        <taxon>Stenosarchaea group</taxon>
        <taxon>Halobacteria</taxon>
        <taxon>Halobacteriales</taxon>
        <taxon>Haloferacaceae</taxon>
    </lineage>
</organism>
<feature type="transmembrane region" description="Helical" evidence="7">
    <location>
        <begin position="184"/>
        <end position="202"/>
    </location>
</feature>
<keyword evidence="6" id="KW-0902">Two-component regulatory system</keyword>
<reference evidence="9 10" key="1">
    <citation type="journal article" date="2012" name="J. Bacteriol.">
        <title>Draft Genome Sequence of the Extremely Halophilic Archaeon Halogranum salarium B-1T.</title>
        <authorList>
            <person name="Kim K.K."/>
            <person name="Lee K.C."/>
            <person name="Lee J.S."/>
        </authorList>
    </citation>
    <scope>NUCLEOTIDE SEQUENCE [LARGE SCALE GENOMIC DNA]</scope>
    <source>
        <strain evidence="9 10">B-1</strain>
    </source>
</reference>
<dbReference type="SMART" id="SM00388">
    <property type="entry name" value="HisKA"/>
    <property type="match status" value="1"/>
</dbReference>
<dbReference type="PROSITE" id="PS50109">
    <property type="entry name" value="HIS_KIN"/>
    <property type="match status" value="1"/>
</dbReference>
<dbReference type="PANTHER" id="PTHR43711">
    <property type="entry name" value="TWO-COMPONENT HISTIDINE KINASE"/>
    <property type="match status" value="1"/>
</dbReference>
<dbReference type="CDD" id="cd00075">
    <property type="entry name" value="HATPase"/>
    <property type="match status" value="1"/>
</dbReference>
<accession>J3JEH3</accession>
<dbReference type="PANTHER" id="PTHR43711:SF1">
    <property type="entry name" value="HISTIDINE KINASE 1"/>
    <property type="match status" value="1"/>
</dbReference>
<evidence type="ECO:0000256" key="1">
    <source>
        <dbReference type="ARBA" id="ARBA00000085"/>
    </source>
</evidence>
<dbReference type="InterPro" id="IPR003594">
    <property type="entry name" value="HATPase_dom"/>
</dbReference>
<comment type="caution">
    <text evidence="9">The sequence shown here is derived from an EMBL/GenBank/DDBJ whole genome shotgun (WGS) entry which is preliminary data.</text>
</comment>
<keyword evidence="7" id="KW-1133">Transmembrane helix</keyword>
<dbReference type="InterPro" id="IPR031621">
    <property type="entry name" value="HisKA_7TM"/>
</dbReference>
<feature type="transmembrane region" description="Helical" evidence="7">
    <location>
        <begin position="104"/>
        <end position="127"/>
    </location>
</feature>
<dbReference type="InterPro" id="IPR050736">
    <property type="entry name" value="Sensor_HK_Regulatory"/>
</dbReference>
<feature type="transmembrane region" description="Helical" evidence="7">
    <location>
        <begin position="40"/>
        <end position="61"/>
    </location>
</feature>
<dbReference type="SMART" id="SM00387">
    <property type="entry name" value="HATPase_c"/>
    <property type="match status" value="1"/>
</dbReference>
<dbReference type="EC" id="2.7.13.3" evidence="2"/>
<dbReference type="Pfam" id="PF16927">
    <property type="entry name" value="HisKA_7TM"/>
    <property type="match status" value="1"/>
</dbReference>
<evidence type="ECO:0000259" key="8">
    <source>
        <dbReference type="PROSITE" id="PS50109"/>
    </source>
</evidence>
<evidence type="ECO:0000256" key="6">
    <source>
        <dbReference type="ARBA" id="ARBA00023012"/>
    </source>
</evidence>
<dbReference type="InterPro" id="IPR036097">
    <property type="entry name" value="HisK_dim/P_sf"/>
</dbReference>
<comment type="catalytic activity">
    <reaction evidence="1">
        <text>ATP + protein L-histidine = ADP + protein N-phospho-L-histidine.</text>
        <dbReference type="EC" id="2.7.13.3"/>
    </reaction>
</comment>
<dbReference type="SUPFAM" id="SSF47384">
    <property type="entry name" value="Homodimeric domain of signal transducing histidine kinase"/>
    <property type="match status" value="1"/>
</dbReference>
<dbReference type="AlphaFoldDB" id="J3JEH3"/>
<dbReference type="eggNOG" id="arCOG02327">
    <property type="taxonomic scope" value="Archaea"/>
</dbReference>
<gene>
    <name evidence="9" type="ORF">HSB1_37830</name>
</gene>
<dbReference type="eggNOG" id="arCOG02369">
    <property type="taxonomic scope" value="Archaea"/>
</dbReference>
<dbReference type="Gene3D" id="3.30.450.20">
    <property type="entry name" value="PAS domain"/>
    <property type="match status" value="1"/>
</dbReference>
<feature type="transmembrane region" description="Helical" evidence="7">
    <location>
        <begin position="73"/>
        <end position="92"/>
    </location>
</feature>
<evidence type="ECO:0000313" key="10">
    <source>
        <dbReference type="Proteomes" id="UP000007813"/>
    </source>
</evidence>
<dbReference type="PRINTS" id="PR00344">
    <property type="entry name" value="BCTRLSENSOR"/>
</dbReference>
<dbReference type="Pfam" id="PF00512">
    <property type="entry name" value="HisKA"/>
    <property type="match status" value="1"/>
</dbReference>
<name>J3JEH3_9EURY</name>
<evidence type="ECO:0000256" key="3">
    <source>
        <dbReference type="ARBA" id="ARBA00022553"/>
    </source>
</evidence>